<accession>A0A8C0H3G4</accession>
<dbReference type="GeneTree" id="ENSGT00800000125246"/>
<sequence length="187" mass="19790">MRRGSGVLGPGVIGRWPGSGRPIAAPGQSRDPAPGQDSAGSSGQTWWKRLVGWRFLLPPPPGRGASPGPPLPPPPGPSMGLPALLLLLLLLGSVAALPRRELLPYGAPRGDRLLQDGDDETSAVVTLGKPLLFYETRFSHLYVSAERRARGSNPRLHGGGSRAPPVLCRCLCSHQCLHCHLGERGCL</sequence>
<dbReference type="Ensembl" id="ENSCABT00000018916.1">
    <property type="protein sequence ID" value="ENSCABP00000017264.1"/>
    <property type="gene ID" value="ENSCABG00000012806.1"/>
</dbReference>
<evidence type="ECO:0000256" key="1">
    <source>
        <dbReference type="SAM" id="MobiDB-lite"/>
    </source>
</evidence>
<name>A0A8C0H3G4_CHEAB</name>
<dbReference type="AlphaFoldDB" id="A0A8C0H3G4"/>
<reference evidence="2" key="2">
    <citation type="submission" date="2025-09" db="UniProtKB">
        <authorList>
            <consortium name="Ensembl"/>
        </authorList>
    </citation>
    <scope>IDENTIFICATION</scope>
</reference>
<feature type="compositionally biased region" description="Gly residues" evidence="1">
    <location>
        <begin position="1"/>
        <end position="12"/>
    </location>
</feature>
<organism evidence="2 3">
    <name type="scientific">Chelonoidis abingdonii</name>
    <name type="common">Abingdon island giant tortoise</name>
    <name type="synonym">Testudo abingdonii</name>
    <dbReference type="NCBI Taxonomy" id="106734"/>
    <lineage>
        <taxon>Eukaryota</taxon>
        <taxon>Metazoa</taxon>
        <taxon>Chordata</taxon>
        <taxon>Craniata</taxon>
        <taxon>Vertebrata</taxon>
        <taxon>Euteleostomi</taxon>
        <taxon>Archelosauria</taxon>
        <taxon>Testudinata</taxon>
        <taxon>Testudines</taxon>
        <taxon>Cryptodira</taxon>
        <taxon>Durocryptodira</taxon>
        <taxon>Testudinoidea</taxon>
        <taxon>Testudinidae</taxon>
        <taxon>Chelonoidis</taxon>
    </lineage>
</organism>
<protein>
    <submittedName>
        <fullName evidence="2">Uncharacterized protein</fullName>
    </submittedName>
</protein>
<evidence type="ECO:0000313" key="2">
    <source>
        <dbReference type="Ensembl" id="ENSCABP00000017264.1"/>
    </source>
</evidence>
<dbReference type="Proteomes" id="UP000694404">
    <property type="component" value="Unplaced"/>
</dbReference>
<reference evidence="2" key="1">
    <citation type="submission" date="2025-08" db="UniProtKB">
        <authorList>
            <consortium name="Ensembl"/>
        </authorList>
    </citation>
    <scope>IDENTIFICATION</scope>
</reference>
<keyword evidence="3" id="KW-1185">Reference proteome</keyword>
<proteinExistence type="predicted"/>
<feature type="region of interest" description="Disordered" evidence="1">
    <location>
        <begin position="1"/>
        <end position="43"/>
    </location>
</feature>
<evidence type="ECO:0000313" key="3">
    <source>
        <dbReference type="Proteomes" id="UP000694404"/>
    </source>
</evidence>